<proteinExistence type="predicted"/>
<protein>
    <submittedName>
        <fullName evidence="1">Uncharacterized protein</fullName>
    </submittedName>
</protein>
<dbReference type="EMBL" id="CADCWL010000197">
    <property type="protein sequence ID" value="CAA9577028.1"/>
    <property type="molecule type" value="Genomic_DNA"/>
</dbReference>
<gene>
    <name evidence="1" type="ORF">AVDCRST_MAG19-3511</name>
</gene>
<evidence type="ECO:0000313" key="1">
    <source>
        <dbReference type="EMBL" id="CAA9577028.1"/>
    </source>
</evidence>
<organism evidence="1">
    <name type="scientific">uncultured Thermomicrobiales bacterium</name>
    <dbReference type="NCBI Taxonomy" id="1645740"/>
    <lineage>
        <taxon>Bacteria</taxon>
        <taxon>Pseudomonadati</taxon>
        <taxon>Thermomicrobiota</taxon>
        <taxon>Thermomicrobia</taxon>
        <taxon>Thermomicrobiales</taxon>
        <taxon>environmental samples</taxon>
    </lineage>
</organism>
<accession>A0A6J4VEK5</accession>
<dbReference type="AlphaFoldDB" id="A0A6J4VEK5"/>
<reference evidence="1" key="1">
    <citation type="submission" date="2020-02" db="EMBL/GenBank/DDBJ databases">
        <authorList>
            <person name="Meier V. D."/>
        </authorList>
    </citation>
    <scope>NUCLEOTIDE SEQUENCE</scope>
    <source>
        <strain evidence="1">AVDCRST_MAG19</strain>
    </source>
</reference>
<name>A0A6J4VEK5_9BACT</name>
<sequence>MDPDIQLNDEDVALLLTLLRNGGQPLTTQALIDALRRRSEPAGDRDSA</sequence>